<dbReference type="Pfam" id="PF02887">
    <property type="entry name" value="PK_C"/>
    <property type="match status" value="1"/>
</dbReference>
<dbReference type="Pfam" id="PF00224">
    <property type="entry name" value="PK"/>
    <property type="match status" value="1"/>
</dbReference>
<dbReference type="GO" id="GO:0016301">
    <property type="term" value="F:kinase activity"/>
    <property type="evidence" value="ECO:0007669"/>
    <property type="project" value="UniProtKB-KW"/>
</dbReference>
<dbReference type="Proteomes" id="UP000396862">
    <property type="component" value="Unassembled WGS sequence"/>
</dbReference>
<comment type="caution">
    <text evidence="20">The sequence shown here is derived from an EMBL/GenBank/DDBJ whole genome shotgun (WGS) entry which is preliminary data.</text>
</comment>
<dbReference type="InterPro" id="IPR040442">
    <property type="entry name" value="Pyrv_kinase-like_dom_sf"/>
</dbReference>
<evidence type="ECO:0000256" key="8">
    <source>
        <dbReference type="ARBA" id="ARBA00022723"/>
    </source>
</evidence>
<dbReference type="InterPro" id="IPR015795">
    <property type="entry name" value="Pyrv_Knase_C"/>
</dbReference>
<accession>A0A2P8CFX0</accession>
<dbReference type="InterPro" id="IPR011037">
    <property type="entry name" value="Pyrv_Knase-like_insert_dom_sf"/>
</dbReference>
<gene>
    <name evidence="20" type="ORF">CLV93_103299</name>
    <name evidence="19" type="ORF">JCM18694_36680</name>
</gene>
<dbReference type="Gene3D" id="3.20.20.60">
    <property type="entry name" value="Phosphoenolpyruvate-binding domains"/>
    <property type="match status" value="1"/>
</dbReference>
<proteinExistence type="inferred from homology"/>
<keyword evidence="9" id="KW-0547">Nucleotide-binding</keyword>
<evidence type="ECO:0000256" key="11">
    <source>
        <dbReference type="ARBA" id="ARBA00022840"/>
    </source>
</evidence>
<comment type="cofactor">
    <cofactor evidence="2">
        <name>K(+)</name>
        <dbReference type="ChEBI" id="CHEBI:29103"/>
    </cofactor>
</comment>
<dbReference type="OrthoDB" id="9812123at2"/>
<comment type="catalytic activity">
    <reaction evidence="16">
        <text>pyruvate + ATP = phosphoenolpyruvate + ADP + H(+)</text>
        <dbReference type="Rhea" id="RHEA:18157"/>
        <dbReference type="ChEBI" id="CHEBI:15361"/>
        <dbReference type="ChEBI" id="CHEBI:15378"/>
        <dbReference type="ChEBI" id="CHEBI:30616"/>
        <dbReference type="ChEBI" id="CHEBI:58702"/>
        <dbReference type="ChEBI" id="CHEBI:456216"/>
        <dbReference type="EC" id="2.7.1.40"/>
    </reaction>
</comment>
<evidence type="ECO:0000313" key="19">
    <source>
        <dbReference type="EMBL" id="GET23422.1"/>
    </source>
</evidence>
<dbReference type="InterPro" id="IPR015793">
    <property type="entry name" value="Pyrv_Knase_brl"/>
</dbReference>
<keyword evidence="12 16" id="KW-0460">Magnesium</keyword>
<keyword evidence="22" id="KW-1185">Reference proteome</keyword>
<dbReference type="EC" id="2.7.1.40" evidence="5 15"/>
<evidence type="ECO:0000256" key="5">
    <source>
        <dbReference type="ARBA" id="ARBA00012142"/>
    </source>
</evidence>
<evidence type="ECO:0000256" key="1">
    <source>
        <dbReference type="ARBA" id="ARBA00001946"/>
    </source>
</evidence>
<keyword evidence="14 20" id="KW-0670">Pyruvate</keyword>
<feature type="domain" description="Pyruvate kinase barrel" evidence="17">
    <location>
        <begin position="5"/>
        <end position="320"/>
    </location>
</feature>
<dbReference type="FunFam" id="3.20.20.60:FF:000025">
    <property type="entry name" value="Pyruvate kinase"/>
    <property type="match status" value="1"/>
</dbReference>
<evidence type="ECO:0000256" key="12">
    <source>
        <dbReference type="ARBA" id="ARBA00022842"/>
    </source>
</evidence>
<evidence type="ECO:0000256" key="14">
    <source>
        <dbReference type="ARBA" id="ARBA00023317"/>
    </source>
</evidence>
<dbReference type="Gene3D" id="3.40.1380.20">
    <property type="entry name" value="Pyruvate kinase, C-terminal domain"/>
    <property type="match status" value="1"/>
</dbReference>
<dbReference type="EMBL" id="BLAU01000001">
    <property type="protein sequence ID" value="GET23422.1"/>
    <property type="molecule type" value="Genomic_DNA"/>
</dbReference>
<comment type="cofactor">
    <cofactor evidence="1">
        <name>Mg(2+)</name>
        <dbReference type="ChEBI" id="CHEBI:18420"/>
    </cofactor>
</comment>
<keyword evidence="13 16" id="KW-0324">Glycolysis</keyword>
<evidence type="ECO:0000313" key="22">
    <source>
        <dbReference type="Proteomes" id="UP000396862"/>
    </source>
</evidence>
<dbReference type="RefSeq" id="WP_106541705.1">
    <property type="nucleotide sequence ID" value="NZ_BLAU01000001.1"/>
</dbReference>
<evidence type="ECO:0000259" key="18">
    <source>
        <dbReference type="Pfam" id="PF02887"/>
    </source>
</evidence>
<dbReference type="InterPro" id="IPR015806">
    <property type="entry name" value="Pyrv_Knase_insert_dom_sf"/>
</dbReference>
<evidence type="ECO:0000256" key="4">
    <source>
        <dbReference type="ARBA" id="ARBA00008663"/>
    </source>
</evidence>
<keyword evidence="8" id="KW-0479">Metal-binding</keyword>
<organism evidence="20 21">
    <name type="scientific">Prolixibacter denitrificans</name>
    <dbReference type="NCBI Taxonomy" id="1541063"/>
    <lineage>
        <taxon>Bacteria</taxon>
        <taxon>Pseudomonadati</taxon>
        <taxon>Bacteroidota</taxon>
        <taxon>Bacteroidia</taxon>
        <taxon>Marinilabiliales</taxon>
        <taxon>Prolixibacteraceae</taxon>
        <taxon>Prolixibacter</taxon>
    </lineage>
</organism>
<dbReference type="InterPro" id="IPR001697">
    <property type="entry name" value="Pyr_Knase"/>
</dbReference>
<dbReference type="PROSITE" id="PS00110">
    <property type="entry name" value="PYRUVATE_KINASE"/>
    <property type="match status" value="1"/>
</dbReference>
<name>A0A2P8CFX0_9BACT</name>
<protein>
    <recommendedName>
        <fullName evidence="6 15">Pyruvate kinase</fullName>
        <ecNumber evidence="5 15">2.7.1.40</ecNumber>
    </recommendedName>
</protein>
<evidence type="ECO:0000256" key="2">
    <source>
        <dbReference type="ARBA" id="ARBA00001958"/>
    </source>
</evidence>
<reference evidence="20 21" key="1">
    <citation type="submission" date="2018-03" db="EMBL/GenBank/DDBJ databases">
        <title>Genomic Encyclopedia of Archaeal and Bacterial Type Strains, Phase II (KMG-II): from individual species to whole genera.</title>
        <authorList>
            <person name="Goeker M."/>
        </authorList>
    </citation>
    <scope>NUCLEOTIDE SEQUENCE [LARGE SCALE GENOMIC DNA]</scope>
    <source>
        <strain evidence="20 21">DSM 27267</strain>
    </source>
</reference>
<evidence type="ECO:0000256" key="10">
    <source>
        <dbReference type="ARBA" id="ARBA00022777"/>
    </source>
</evidence>
<dbReference type="GO" id="GO:0000287">
    <property type="term" value="F:magnesium ion binding"/>
    <property type="evidence" value="ECO:0007669"/>
    <property type="project" value="UniProtKB-UniRule"/>
</dbReference>
<sequence length="481" mass="52733">MNRNKHTKIVATLSDKTSNPEFISKLYDAGMNVVRINTAHQTPETALQLVNDVRAVSDSLAILLDTKGPEVRTKNIAEPIVVKKGDRLLIKGGEGESSKEVLYVDYPGFAKDVSVDRSVLIDDGELELKVEAVKDDALEAVVVNDGEIKNRKSINVPGVSFSLPAISPKDEMFIEWAVDNDLDFIAHSFVRNKEDVLAVQEILDRKGSKIKIIAKIENLDGVNNVDEILDYAYGIMVARGDLGIEIPAEKIPGVQRHIIRRCVQRKKPVIIATQMLHTMIQNPRPTRAEVSDVANAIYARTDAIMLSGETAYGSYPIEAVETMTRIAMEVEKSKDKRNDLPVPRLDGEVPAFLSEAAVMAAEELDVKAIVTDTLTGRTARYLAAFRSGRPVYAKCHTGQVKRELALSYGIHASEIVVKKNKDKLVKHALRGLVEEGCLAEEDKVVYVGGSFGVGGGTSFMEIAEVGQLTRKNKSDSGAKNK</sequence>
<feature type="domain" description="Pyruvate kinase C-terminal" evidence="18">
    <location>
        <begin position="354"/>
        <end position="462"/>
    </location>
</feature>
<dbReference type="PRINTS" id="PR01050">
    <property type="entry name" value="PYRUVTKNASE"/>
</dbReference>
<evidence type="ECO:0000256" key="16">
    <source>
        <dbReference type="RuleBase" id="RU000504"/>
    </source>
</evidence>
<dbReference type="NCBIfam" id="NF004491">
    <property type="entry name" value="PRK05826.1"/>
    <property type="match status" value="1"/>
</dbReference>
<dbReference type="NCBIfam" id="TIGR01064">
    <property type="entry name" value="pyruv_kin"/>
    <property type="match status" value="1"/>
</dbReference>
<dbReference type="AlphaFoldDB" id="A0A2P8CFX0"/>
<comment type="similarity">
    <text evidence="4 16">Belongs to the pyruvate kinase family.</text>
</comment>
<evidence type="ECO:0000256" key="6">
    <source>
        <dbReference type="ARBA" id="ARBA00018587"/>
    </source>
</evidence>
<dbReference type="EMBL" id="PYGC01000003">
    <property type="protein sequence ID" value="PSK83881.1"/>
    <property type="molecule type" value="Genomic_DNA"/>
</dbReference>
<keyword evidence="10 16" id="KW-0418">Kinase</keyword>
<dbReference type="SUPFAM" id="SSF50800">
    <property type="entry name" value="PK beta-barrel domain-like"/>
    <property type="match status" value="1"/>
</dbReference>
<evidence type="ECO:0000313" key="21">
    <source>
        <dbReference type="Proteomes" id="UP000240621"/>
    </source>
</evidence>
<dbReference type="UniPathway" id="UPA00109">
    <property type="reaction ID" value="UER00188"/>
</dbReference>
<dbReference type="Gene3D" id="2.40.33.10">
    <property type="entry name" value="PK beta-barrel domain-like"/>
    <property type="match status" value="1"/>
</dbReference>
<dbReference type="PANTHER" id="PTHR11817">
    <property type="entry name" value="PYRUVATE KINASE"/>
    <property type="match status" value="1"/>
</dbReference>
<dbReference type="InterPro" id="IPR015813">
    <property type="entry name" value="Pyrv/PenolPyrv_kinase-like_dom"/>
</dbReference>
<keyword evidence="11" id="KW-0067">ATP-binding</keyword>
<dbReference type="GO" id="GO:0030955">
    <property type="term" value="F:potassium ion binding"/>
    <property type="evidence" value="ECO:0007669"/>
    <property type="project" value="UniProtKB-UniRule"/>
</dbReference>
<dbReference type="FunFam" id="2.40.33.10:FF:000001">
    <property type="entry name" value="Pyruvate kinase"/>
    <property type="match status" value="1"/>
</dbReference>
<dbReference type="SUPFAM" id="SSF52935">
    <property type="entry name" value="PK C-terminal domain-like"/>
    <property type="match status" value="1"/>
</dbReference>
<evidence type="ECO:0000256" key="13">
    <source>
        <dbReference type="ARBA" id="ARBA00023152"/>
    </source>
</evidence>
<dbReference type="InterPro" id="IPR018209">
    <property type="entry name" value="Pyrv_Knase_AS"/>
</dbReference>
<dbReference type="NCBIfam" id="NF004978">
    <property type="entry name" value="PRK06354.1"/>
    <property type="match status" value="1"/>
</dbReference>
<evidence type="ECO:0000256" key="7">
    <source>
        <dbReference type="ARBA" id="ARBA00022679"/>
    </source>
</evidence>
<comment type="pathway">
    <text evidence="3 16">Carbohydrate degradation; glycolysis; pyruvate from D-glyceraldehyde 3-phosphate: step 5/5.</text>
</comment>
<evidence type="ECO:0000313" key="20">
    <source>
        <dbReference type="EMBL" id="PSK83881.1"/>
    </source>
</evidence>
<evidence type="ECO:0000256" key="9">
    <source>
        <dbReference type="ARBA" id="ARBA00022741"/>
    </source>
</evidence>
<dbReference type="InterPro" id="IPR036918">
    <property type="entry name" value="Pyrv_Knase_C_sf"/>
</dbReference>
<evidence type="ECO:0000256" key="15">
    <source>
        <dbReference type="NCBIfam" id="TIGR01064"/>
    </source>
</evidence>
<evidence type="ECO:0000256" key="3">
    <source>
        <dbReference type="ARBA" id="ARBA00004997"/>
    </source>
</evidence>
<reference evidence="19 22" key="2">
    <citation type="submission" date="2019-10" db="EMBL/GenBank/DDBJ databases">
        <title>Prolixibacter strains distinguished by the presence of nitrate reductase genes were adept at nitrate-dependent anaerobic corrosion of metallic iron and carbon steel.</title>
        <authorList>
            <person name="Iino T."/>
            <person name="Shono N."/>
            <person name="Ito K."/>
            <person name="Nakamura R."/>
            <person name="Sueoka K."/>
            <person name="Harayama S."/>
            <person name="Ohkuma M."/>
        </authorList>
    </citation>
    <scope>NUCLEOTIDE SEQUENCE [LARGE SCALE GENOMIC DNA]</scope>
    <source>
        <strain evidence="19 22">MIC1-1</strain>
    </source>
</reference>
<dbReference type="GO" id="GO:0004743">
    <property type="term" value="F:pyruvate kinase activity"/>
    <property type="evidence" value="ECO:0007669"/>
    <property type="project" value="UniProtKB-UniRule"/>
</dbReference>
<dbReference type="SUPFAM" id="SSF51621">
    <property type="entry name" value="Phosphoenolpyruvate/pyruvate domain"/>
    <property type="match status" value="1"/>
</dbReference>
<evidence type="ECO:0000259" key="17">
    <source>
        <dbReference type="Pfam" id="PF00224"/>
    </source>
</evidence>
<dbReference type="GO" id="GO:0005524">
    <property type="term" value="F:ATP binding"/>
    <property type="evidence" value="ECO:0007669"/>
    <property type="project" value="UniProtKB-KW"/>
</dbReference>
<keyword evidence="7 16" id="KW-0808">Transferase</keyword>
<dbReference type="Proteomes" id="UP000240621">
    <property type="component" value="Unassembled WGS sequence"/>
</dbReference>